<evidence type="ECO:0000313" key="2">
    <source>
        <dbReference type="Proteomes" id="UP000466931"/>
    </source>
</evidence>
<dbReference type="AlphaFoldDB" id="A0A7I7XV15"/>
<dbReference type="InterPro" id="IPR012349">
    <property type="entry name" value="Split_barrel_FMN-bd"/>
</dbReference>
<keyword evidence="2" id="KW-1185">Reference proteome</keyword>
<reference evidence="1" key="1">
    <citation type="journal article" date="2019" name="Emerg. Microbes Infect.">
        <title>Comprehensive subspecies identification of 175 nontuberculous mycobacteria species based on 7547 genomic profiles.</title>
        <authorList>
            <person name="Matsumoto Y."/>
            <person name="Kinjo T."/>
            <person name="Motooka D."/>
            <person name="Nabeya D."/>
            <person name="Jung N."/>
            <person name="Uechi K."/>
            <person name="Horii T."/>
            <person name="Iida T."/>
            <person name="Fujita J."/>
            <person name="Nakamura S."/>
        </authorList>
    </citation>
    <scope>NUCLEOTIDE SEQUENCE [LARGE SCALE GENOMIC DNA]</scope>
    <source>
        <strain evidence="1">JCM 13671</strain>
    </source>
</reference>
<protein>
    <submittedName>
        <fullName evidence="1">Uncharacterized protein</fullName>
    </submittedName>
</protein>
<dbReference type="Pfam" id="PF04075">
    <property type="entry name" value="F420H2_quin_red"/>
    <property type="match status" value="1"/>
</dbReference>
<sequence length="120" mass="13046">MNNNAVVRRIMQAAPLFNAPVTALSNSRLFGRIIGRNVAVITYTGRRSGRTFSTPVAYRRTGDGLQIAANLPDAKTWWRNFLDDGAPISVKLDGVDRAGHAVAHRDGSGRVTVDVRLDAD</sequence>
<dbReference type="GO" id="GO:0016491">
    <property type="term" value="F:oxidoreductase activity"/>
    <property type="evidence" value="ECO:0007669"/>
    <property type="project" value="InterPro"/>
</dbReference>
<gene>
    <name evidence="1" type="ORF">MCNF_17020</name>
</gene>
<dbReference type="EMBL" id="AP022612">
    <property type="protein sequence ID" value="BBZ33097.1"/>
    <property type="molecule type" value="Genomic_DNA"/>
</dbReference>
<name>A0A7I7XV15_9MYCO</name>
<dbReference type="Gene3D" id="2.30.110.10">
    <property type="entry name" value="Electron Transport, Fmn-binding Protein, Chain A"/>
    <property type="match status" value="1"/>
</dbReference>
<accession>A0A7I7XV15</accession>
<organism evidence="1 2">
    <name type="scientific">Mycolicibacterium confluentis</name>
    <dbReference type="NCBI Taxonomy" id="28047"/>
    <lineage>
        <taxon>Bacteria</taxon>
        <taxon>Bacillati</taxon>
        <taxon>Actinomycetota</taxon>
        <taxon>Actinomycetes</taxon>
        <taxon>Mycobacteriales</taxon>
        <taxon>Mycobacteriaceae</taxon>
        <taxon>Mycolicibacterium</taxon>
    </lineage>
</organism>
<reference evidence="1" key="2">
    <citation type="submission" date="2020-02" db="EMBL/GenBank/DDBJ databases">
        <authorList>
            <person name="Matsumoto Y."/>
            <person name="Motooka D."/>
            <person name="Nakamura S."/>
        </authorList>
    </citation>
    <scope>NUCLEOTIDE SEQUENCE</scope>
    <source>
        <strain evidence="1">JCM 13671</strain>
    </source>
</reference>
<dbReference type="InterPro" id="IPR004378">
    <property type="entry name" value="F420H2_quin_Rdtase"/>
</dbReference>
<evidence type="ECO:0000313" key="1">
    <source>
        <dbReference type="EMBL" id="BBZ33097.1"/>
    </source>
</evidence>
<dbReference type="Proteomes" id="UP000466931">
    <property type="component" value="Chromosome"/>
</dbReference>
<proteinExistence type="predicted"/>